<comment type="similarity">
    <text evidence="4">Belongs to the zinc-containing alcohol dehydrogenase family.</text>
</comment>
<dbReference type="SUPFAM" id="SSF50129">
    <property type="entry name" value="GroES-like"/>
    <property type="match status" value="1"/>
</dbReference>
<dbReference type="InterPro" id="IPR036291">
    <property type="entry name" value="NAD(P)-bd_dom_sf"/>
</dbReference>
<dbReference type="RefSeq" id="WP_028529580.1">
    <property type="nucleotide sequence ID" value="NZ_CABLBR010000028.1"/>
</dbReference>
<organism evidence="6 7">
    <name type="scientific">Ruminococcus gauvreauii</name>
    <dbReference type="NCBI Taxonomy" id="438033"/>
    <lineage>
        <taxon>Bacteria</taxon>
        <taxon>Bacillati</taxon>
        <taxon>Bacillota</taxon>
        <taxon>Clostridia</taxon>
        <taxon>Eubacteriales</taxon>
        <taxon>Oscillospiraceae</taxon>
        <taxon>Ruminococcus</taxon>
    </lineage>
</organism>
<proteinExistence type="inferred from homology"/>
<feature type="domain" description="Enoyl reductase (ER)" evidence="5">
    <location>
        <begin position="8"/>
        <end position="333"/>
    </location>
</feature>
<dbReference type="PROSITE" id="PS00059">
    <property type="entry name" value="ADH_ZINC"/>
    <property type="match status" value="1"/>
</dbReference>
<dbReference type="PANTHER" id="PTHR43401">
    <property type="entry name" value="L-THREONINE 3-DEHYDROGENASE"/>
    <property type="match status" value="1"/>
</dbReference>
<evidence type="ECO:0000313" key="7">
    <source>
        <dbReference type="Proteomes" id="UP001060164"/>
    </source>
</evidence>
<sequence length="335" mass="36807">MKALQYEGAKELRFIEIPIPEPKEDEVRIKVKAVAICGSDLNGYKGVNSLRVAPLIMGHEFSGEIDCCGEKVKKLKKGVRVTVNPTLYCGECENCIKANYNLCDKKTVPGTSVGKVNVPGAMAEYICVREKNVIPLLDSITFEEAAMLEPMGVSLHGVKRAGNLKNQKVAVIGAGPIGLMAIQCICNFQAEEIVCMDLIDRRLQASLECGAGRAINLKADALPEEKFDVVFDCVGNEKTITQAAQIVRNDGKIIVIGMAASEIHFPIKKFVANEFKMYGSYQYLDEMKEAMELLANKKIDVKKMITSVLPLEKAEDAFESLCSPETKEIKIVLKP</sequence>
<keyword evidence="7" id="KW-1185">Reference proteome</keyword>
<keyword evidence="3" id="KW-0560">Oxidoreductase</keyword>
<dbReference type="InterPro" id="IPR002328">
    <property type="entry name" value="ADH_Zn_CS"/>
</dbReference>
<evidence type="ECO:0000259" key="5">
    <source>
        <dbReference type="SMART" id="SM00829"/>
    </source>
</evidence>
<evidence type="ECO:0000256" key="4">
    <source>
        <dbReference type="RuleBase" id="RU361277"/>
    </source>
</evidence>
<dbReference type="Gene3D" id="3.40.50.720">
    <property type="entry name" value="NAD(P)-binding Rossmann-like Domain"/>
    <property type="match status" value="1"/>
</dbReference>
<evidence type="ECO:0000256" key="1">
    <source>
        <dbReference type="ARBA" id="ARBA00022723"/>
    </source>
</evidence>
<reference evidence="6" key="1">
    <citation type="journal article" date="2022" name="Cell">
        <title>Design, construction, and in vivo augmentation of a complex gut microbiome.</title>
        <authorList>
            <person name="Cheng A.G."/>
            <person name="Ho P.Y."/>
            <person name="Aranda-Diaz A."/>
            <person name="Jain S."/>
            <person name="Yu F.B."/>
            <person name="Meng X."/>
            <person name="Wang M."/>
            <person name="Iakiviak M."/>
            <person name="Nagashima K."/>
            <person name="Zhao A."/>
            <person name="Murugkar P."/>
            <person name="Patil A."/>
            <person name="Atabakhsh K."/>
            <person name="Weakley A."/>
            <person name="Yan J."/>
            <person name="Brumbaugh A.R."/>
            <person name="Higginbottom S."/>
            <person name="Dimas A."/>
            <person name="Shiver A.L."/>
            <person name="Deutschbauer A."/>
            <person name="Neff N."/>
            <person name="Sonnenburg J.L."/>
            <person name="Huang K.C."/>
            <person name="Fischbach M.A."/>
        </authorList>
    </citation>
    <scope>NUCLEOTIDE SEQUENCE</scope>
    <source>
        <strain evidence="6">DSM 19829</strain>
    </source>
</reference>
<dbReference type="InterPro" id="IPR011032">
    <property type="entry name" value="GroES-like_sf"/>
</dbReference>
<dbReference type="EMBL" id="CP102290">
    <property type="protein sequence ID" value="UWP61054.1"/>
    <property type="molecule type" value="Genomic_DNA"/>
</dbReference>
<protein>
    <submittedName>
        <fullName evidence="6">Alcohol dehydrogenase catalytic domain-containing protein</fullName>
    </submittedName>
</protein>
<comment type="cofactor">
    <cofactor evidence="4">
        <name>Zn(2+)</name>
        <dbReference type="ChEBI" id="CHEBI:29105"/>
    </cofactor>
</comment>
<dbReference type="Pfam" id="PF00107">
    <property type="entry name" value="ADH_zinc_N"/>
    <property type="match status" value="1"/>
</dbReference>
<accession>A0ABY5VLI1</accession>
<dbReference type="PANTHER" id="PTHR43401:SF2">
    <property type="entry name" value="L-THREONINE 3-DEHYDROGENASE"/>
    <property type="match status" value="1"/>
</dbReference>
<keyword evidence="2 4" id="KW-0862">Zinc</keyword>
<dbReference type="InterPro" id="IPR013154">
    <property type="entry name" value="ADH-like_N"/>
</dbReference>
<keyword evidence="1 4" id="KW-0479">Metal-binding</keyword>
<dbReference type="Proteomes" id="UP001060164">
    <property type="component" value="Chromosome"/>
</dbReference>
<dbReference type="Pfam" id="PF08240">
    <property type="entry name" value="ADH_N"/>
    <property type="match status" value="1"/>
</dbReference>
<dbReference type="InterPro" id="IPR050129">
    <property type="entry name" value="Zn_alcohol_dh"/>
</dbReference>
<gene>
    <name evidence="6" type="ORF">NQ502_08495</name>
</gene>
<evidence type="ECO:0000313" key="6">
    <source>
        <dbReference type="EMBL" id="UWP61054.1"/>
    </source>
</evidence>
<dbReference type="SMART" id="SM00829">
    <property type="entry name" value="PKS_ER"/>
    <property type="match status" value="1"/>
</dbReference>
<dbReference type="Gene3D" id="3.90.180.10">
    <property type="entry name" value="Medium-chain alcohol dehydrogenases, catalytic domain"/>
    <property type="match status" value="1"/>
</dbReference>
<evidence type="ECO:0000256" key="3">
    <source>
        <dbReference type="ARBA" id="ARBA00023002"/>
    </source>
</evidence>
<dbReference type="SUPFAM" id="SSF51735">
    <property type="entry name" value="NAD(P)-binding Rossmann-fold domains"/>
    <property type="match status" value="1"/>
</dbReference>
<evidence type="ECO:0000256" key="2">
    <source>
        <dbReference type="ARBA" id="ARBA00022833"/>
    </source>
</evidence>
<name>A0ABY5VLI1_9FIRM</name>
<dbReference type="InterPro" id="IPR013149">
    <property type="entry name" value="ADH-like_C"/>
</dbReference>
<dbReference type="InterPro" id="IPR020843">
    <property type="entry name" value="ER"/>
</dbReference>